<evidence type="ECO:0000313" key="3">
    <source>
        <dbReference type="Proteomes" id="UP000606974"/>
    </source>
</evidence>
<dbReference type="AlphaFoldDB" id="A0A8H7E9A4"/>
<evidence type="ECO:0000313" key="2">
    <source>
        <dbReference type="EMBL" id="KAF7513250.1"/>
    </source>
</evidence>
<organism evidence="2 3">
    <name type="scientific">Endocarpon pusillum</name>
    <dbReference type="NCBI Taxonomy" id="364733"/>
    <lineage>
        <taxon>Eukaryota</taxon>
        <taxon>Fungi</taxon>
        <taxon>Dikarya</taxon>
        <taxon>Ascomycota</taxon>
        <taxon>Pezizomycotina</taxon>
        <taxon>Eurotiomycetes</taxon>
        <taxon>Chaetothyriomycetidae</taxon>
        <taxon>Verrucariales</taxon>
        <taxon>Verrucariaceae</taxon>
        <taxon>Endocarpon</taxon>
    </lineage>
</organism>
<dbReference type="Proteomes" id="UP000606974">
    <property type="component" value="Unassembled WGS sequence"/>
</dbReference>
<keyword evidence="3" id="KW-1185">Reference proteome</keyword>
<comment type="caution">
    <text evidence="2">The sequence shown here is derived from an EMBL/GenBank/DDBJ whole genome shotgun (WGS) entry which is preliminary data.</text>
</comment>
<gene>
    <name evidence="2" type="ORF">GJ744_010646</name>
</gene>
<dbReference type="PANTHER" id="PTHR24148">
    <property type="entry name" value="ANKYRIN REPEAT DOMAIN-CONTAINING PROTEIN 39 HOMOLOG-RELATED"/>
    <property type="match status" value="1"/>
</dbReference>
<feature type="domain" description="Heterokaryon incompatibility" evidence="1">
    <location>
        <begin position="16"/>
        <end position="222"/>
    </location>
</feature>
<dbReference type="OrthoDB" id="2157530at2759"/>
<protein>
    <recommendedName>
        <fullName evidence="1">Heterokaryon incompatibility domain-containing protein</fullName>
    </recommendedName>
</protein>
<reference evidence="2" key="1">
    <citation type="submission" date="2020-02" db="EMBL/GenBank/DDBJ databases">
        <authorList>
            <person name="Palmer J.M."/>
        </authorList>
    </citation>
    <scope>NUCLEOTIDE SEQUENCE</scope>
    <source>
        <strain evidence="2">EPUS1.4</strain>
        <tissue evidence="2">Thallus</tissue>
    </source>
</reference>
<dbReference type="InterPro" id="IPR010730">
    <property type="entry name" value="HET"/>
</dbReference>
<dbReference type="Pfam" id="PF26639">
    <property type="entry name" value="Het-6_barrel"/>
    <property type="match status" value="1"/>
</dbReference>
<sequence>MELLMANCDISEAPSYLALSYTGGNPYIAHQRTTPKKDTDFDRYLKDTIVLVNGVEFPIRHNLFEALNRFSHTHSKKPFWIDSICINEADPVERIEQIKLMGDIYHQAEEVPIWLGEIRNEIQTQTALDLIKGMLRAFRSWYDANHEAGFRRRWDELIQMTESTPDAIDQKRFWEWLQLECQSFFDGINIKSLGIRTDDRAWDALRRLLSRRWFDRLWTWQEKELARHATVHIGDKSVLWAELRLSMLLIRAHDLSETRLTPFPAMPGREYLHVLDSLNIGRSPDLLDIMINVRHRDTQLAQDKIFGVLGAAAAYCNKPSDVVAYFSRFVSHRYLTTQDLYKEFSRYWIKEKGDLRVLQACNPSTKKMAELPSWVVDWSDTTPSHQLSTRLYNAAKGTQVKVEHAHHINSNGIQLRGVRVDRIKTVCHDKNMETIEGKLANYSLQWDPWKDRLLQRYAGMYAAGVRGKSLSASLNGNWLQAARQIDWNGVYMPTGQPMREAYWRTLLVDHNPYITASADQRIVDEVKIHSVFDRWAWRRGFTRSLLPTTMRPRKPTSISFERWLETLQGSLLFKRFFVTETGLIGLAPSDIQDGDLVCVFLGGRVPFILRQKGDHYTLVKDSYLHGFMDGRAIELAHEGQLEISNFCLM</sequence>
<dbReference type="Pfam" id="PF06985">
    <property type="entry name" value="HET"/>
    <property type="match status" value="1"/>
</dbReference>
<accession>A0A8H7E9A4</accession>
<name>A0A8H7E9A4_9EURO</name>
<proteinExistence type="predicted"/>
<dbReference type="PANTHER" id="PTHR24148:SF82">
    <property type="entry name" value="HETEROKARYON INCOMPATIBILITY DOMAIN-CONTAINING PROTEIN"/>
    <property type="match status" value="1"/>
</dbReference>
<dbReference type="InterPro" id="IPR052895">
    <property type="entry name" value="HetReg/Transcr_Mod"/>
</dbReference>
<evidence type="ECO:0000259" key="1">
    <source>
        <dbReference type="Pfam" id="PF06985"/>
    </source>
</evidence>
<dbReference type="EMBL" id="JAACFV010000007">
    <property type="protein sequence ID" value="KAF7513250.1"/>
    <property type="molecule type" value="Genomic_DNA"/>
</dbReference>